<comment type="caution">
    <text evidence="4">The sequence shown here is derived from an EMBL/GenBank/DDBJ whole genome shotgun (WGS) entry which is preliminary data.</text>
</comment>
<dbReference type="EMBL" id="MPJW01000192">
    <property type="protein sequence ID" value="OLU37693.1"/>
    <property type="molecule type" value="Genomic_DNA"/>
</dbReference>
<organism evidence="4 5">
    <name type="scientific">Ileibacterium valens</name>
    <dbReference type="NCBI Taxonomy" id="1862668"/>
    <lineage>
        <taxon>Bacteria</taxon>
        <taxon>Bacillati</taxon>
        <taxon>Bacillota</taxon>
        <taxon>Erysipelotrichia</taxon>
        <taxon>Erysipelotrichales</taxon>
        <taxon>Erysipelotrichaceae</taxon>
        <taxon>Ileibacterium</taxon>
    </lineage>
</organism>
<dbReference type="PROSITE" id="PS00211">
    <property type="entry name" value="ABC_TRANSPORTER_1"/>
    <property type="match status" value="1"/>
</dbReference>
<dbReference type="GO" id="GO:0005524">
    <property type="term" value="F:ATP binding"/>
    <property type="evidence" value="ECO:0007669"/>
    <property type="project" value="UniProtKB-KW"/>
</dbReference>
<dbReference type="GO" id="GO:0016887">
    <property type="term" value="F:ATP hydrolysis activity"/>
    <property type="evidence" value="ECO:0007669"/>
    <property type="project" value="InterPro"/>
</dbReference>
<dbReference type="OrthoDB" id="9802264at2"/>
<proteinExistence type="predicted"/>
<dbReference type="SUPFAM" id="SSF52540">
    <property type="entry name" value="P-loop containing nucleoside triphosphate hydrolases"/>
    <property type="match status" value="1"/>
</dbReference>
<dbReference type="PANTHER" id="PTHR24220:SF86">
    <property type="entry name" value="ABC TRANSPORTER ABCH.1"/>
    <property type="match status" value="1"/>
</dbReference>
<dbReference type="InterPro" id="IPR027417">
    <property type="entry name" value="P-loop_NTPase"/>
</dbReference>
<dbReference type="Gene3D" id="3.40.50.300">
    <property type="entry name" value="P-loop containing nucleotide triphosphate hydrolases"/>
    <property type="match status" value="1"/>
</dbReference>
<dbReference type="GO" id="GO:0022857">
    <property type="term" value="F:transmembrane transporter activity"/>
    <property type="evidence" value="ECO:0007669"/>
    <property type="project" value="TreeGrafter"/>
</dbReference>
<evidence type="ECO:0000256" key="2">
    <source>
        <dbReference type="ARBA" id="ARBA00022840"/>
    </source>
</evidence>
<dbReference type="Proteomes" id="UP000186341">
    <property type="component" value="Unassembled WGS sequence"/>
</dbReference>
<dbReference type="InterPro" id="IPR003593">
    <property type="entry name" value="AAA+_ATPase"/>
</dbReference>
<evidence type="ECO:0000313" key="5">
    <source>
        <dbReference type="Proteomes" id="UP000186341"/>
    </source>
</evidence>
<dbReference type="InterPro" id="IPR015854">
    <property type="entry name" value="ABC_transpr_LolD-like"/>
</dbReference>
<dbReference type="GeneID" id="82203493"/>
<dbReference type="PANTHER" id="PTHR24220">
    <property type="entry name" value="IMPORT ATP-BINDING PROTEIN"/>
    <property type="match status" value="1"/>
</dbReference>
<feature type="domain" description="ABC transporter" evidence="3">
    <location>
        <begin position="5"/>
        <end position="210"/>
    </location>
</feature>
<evidence type="ECO:0000256" key="1">
    <source>
        <dbReference type="ARBA" id="ARBA00022741"/>
    </source>
</evidence>
<gene>
    <name evidence="4" type="ORF">BO222_10040</name>
</gene>
<name>A0A1U7NE13_9FIRM</name>
<keyword evidence="1" id="KW-0547">Nucleotide-binding</keyword>
<dbReference type="Pfam" id="PF00005">
    <property type="entry name" value="ABC_tran"/>
    <property type="match status" value="1"/>
</dbReference>
<dbReference type="SMART" id="SM00382">
    <property type="entry name" value="AAA"/>
    <property type="match status" value="1"/>
</dbReference>
<dbReference type="GO" id="GO:0005886">
    <property type="term" value="C:plasma membrane"/>
    <property type="evidence" value="ECO:0007669"/>
    <property type="project" value="TreeGrafter"/>
</dbReference>
<dbReference type="AlphaFoldDB" id="A0A1U7NE13"/>
<dbReference type="InterPro" id="IPR017871">
    <property type="entry name" value="ABC_transporter-like_CS"/>
</dbReference>
<dbReference type="PROSITE" id="PS50893">
    <property type="entry name" value="ABC_TRANSPORTER_2"/>
    <property type="match status" value="1"/>
</dbReference>
<accession>A0A1U7NE13</accession>
<evidence type="ECO:0000259" key="3">
    <source>
        <dbReference type="PROSITE" id="PS50893"/>
    </source>
</evidence>
<keyword evidence="5" id="KW-1185">Reference proteome</keyword>
<protein>
    <recommendedName>
        <fullName evidence="3">ABC transporter domain-containing protein</fullName>
    </recommendedName>
</protein>
<evidence type="ECO:0000313" key="4">
    <source>
        <dbReference type="EMBL" id="OLU37693.1"/>
    </source>
</evidence>
<dbReference type="RefSeq" id="WP_075820686.1">
    <property type="nucleotide sequence ID" value="NZ_CAPNHH010000210.1"/>
</dbReference>
<keyword evidence="2" id="KW-0067">ATP-binding</keyword>
<reference evidence="4 5" key="1">
    <citation type="submission" date="2016-11" db="EMBL/GenBank/DDBJ databases">
        <title>Description of two novel members of the family Erysipelotrichaceae: Ileibacterium lipovorans gen. nov., sp. nov. and Dubosiella newyorkensis, gen. nov., sp. nov.</title>
        <authorList>
            <person name="Cox L.M."/>
            <person name="Sohn J."/>
            <person name="Tyrrell K.L."/>
            <person name="Citron D.M."/>
            <person name="Lawson P.A."/>
            <person name="Patel N.B."/>
            <person name="Iizumi T."/>
            <person name="Perez-Perez G.I."/>
            <person name="Goldstein E.J."/>
            <person name="Blaser M.J."/>
        </authorList>
    </citation>
    <scope>NUCLEOTIDE SEQUENCE [LARGE SCALE GENOMIC DNA]</scope>
    <source>
        <strain evidence="4 5">NYU-BL-A3</strain>
    </source>
</reference>
<dbReference type="InterPro" id="IPR003439">
    <property type="entry name" value="ABC_transporter-like_ATP-bd"/>
</dbReference>
<sequence length="210" mass="23445">MSAVIYAEKIYKSFGDHKIFEDYTFAVEEGEFVLIKGQSGCGKSTLLSMIGLLVSLDSGSIHIGNHVNVRPYTEKSRKILAEEIGWLFQNYALVDDKSVRANLSMVLNGLSKKEMDQRIEETLVKVGLFKAADQKISSLSGGEQQRVALARLLLKPSKIILADEPTGNLDPENKKAVMRLLKELQKKKKTIVAVSHDENLDDFADRIIHL</sequence>